<organism evidence="2 3">
    <name type="scientific">Actinocrinis puniceicyclus</name>
    <dbReference type="NCBI Taxonomy" id="977794"/>
    <lineage>
        <taxon>Bacteria</taxon>
        <taxon>Bacillati</taxon>
        <taxon>Actinomycetota</taxon>
        <taxon>Actinomycetes</taxon>
        <taxon>Catenulisporales</taxon>
        <taxon>Actinospicaceae</taxon>
        <taxon>Actinocrinis</taxon>
    </lineage>
</organism>
<dbReference type="Gene3D" id="3.40.50.300">
    <property type="entry name" value="P-loop containing nucleotide triphosphate hydrolases"/>
    <property type="match status" value="1"/>
</dbReference>
<dbReference type="PANTHER" id="PTHR35894">
    <property type="entry name" value="GENERAL SECRETION PATHWAY PROTEIN A-RELATED"/>
    <property type="match status" value="1"/>
</dbReference>
<dbReference type="SUPFAM" id="SSF52540">
    <property type="entry name" value="P-loop containing nucleoside triphosphate hydrolases"/>
    <property type="match status" value="1"/>
</dbReference>
<evidence type="ECO:0000313" key="3">
    <source>
        <dbReference type="Proteomes" id="UP000677913"/>
    </source>
</evidence>
<accession>A0A8J7WVN0</accession>
<comment type="caution">
    <text evidence="2">The sequence shown here is derived from an EMBL/GenBank/DDBJ whole genome shotgun (WGS) entry which is preliminary data.</text>
</comment>
<feature type="domain" description="ORC1/DEAH AAA+ ATPase" evidence="1">
    <location>
        <begin position="45"/>
        <end position="173"/>
    </location>
</feature>
<dbReference type="PANTHER" id="PTHR35894:SF1">
    <property type="entry name" value="PHOSPHORIBULOKINASE _ URIDINE KINASE FAMILY"/>
    <property type="match status" value="1"/>
</dbReference>
<dbReference type="RefSeq" id="WP_211472582.1">
    <property type="nucleotide sequence ID" value="NZ_JAGSXH010000247.1"/>
</dbReference>
<sequence>MSIEKLQAHWGFTAMPFRRDLPAASLLRFAAHAEAAARTRWLIDQHAFGVLTGEVGAGKTAAARAATAGLDASRHTLVYLPNPAVGARGIYNAIVTALGETPRFHYSSLIPQAADVLAAESAERGRQVVLIIDEAHLMDTGQLEAVRLLTNADMDSRSPLACLLIGQPTLRRRIKLGAFAALDQRITLRYAMPGMSEKETKTYIAHHTALAGRADTLFSDDAAALIHQNSRGLPRAVNNLAVAALIAAFAAGKSIVDESSARAAVTEVATD</sequence>
<dbReference type="InterPro" id="IPR052026">
    <property type="entry name" value="ExeA_AAA_ATPase_DNA-bind"/>
</dbReference>
<dbReference type="Proteomes" id="UP000677913">
    <property type="component" value="Unassembled WGS sequence"/>
</dbReference>
<keyword evidence="3" id="KW-1185">Reference proteome</keyword>
<gene>
    <name evidence="2" type="ORF">KGA66_28405</name>
</gene>
<dbReference type="InterPro" id="IPR027417">
    <property type="entry name" value="P-loop_NTPase"/>
</dbReference>
<dbReference type="AlphaFoldDB" id="A0A8J7WVN0"/>
<evidence type="ECO:0000313" key="2">
    <source>
        <dbReference type="EMBL" id="MBS2966989.1"/>
    </source>
</evidence>
<dbReference type="GO" id="GO:0016887">
    <property type="term" value="F:ATP hydrolysis activity"/>
    <property type="evidence" value="ECO:0007669"/>
    <property type="project" value="InterPro"/>
</dbReference>
<evidence type="ECO:0000259" key="1">
    <source>
        <dbReference type="Pfam" id="PF13401"/>
    </source>
</evidence>
<proteinExistence type="predicted"/>
<protein>
    <submittedName>
        <fullName evidence="2">ExeA family protein</fullName>
    </submittedName>
</protein>
<name>A0A8J7WVN0_9ACTN</name>
<dbReference type="Pfam" id="PF13401">
    <property type="entry name" value="AAA_22"/>
    <property type="match status" value="1"/>
</dbReference>
<dbReference type="InterPro" id="IPR049945">
    <property type="entry name" value="AAA_22"/>
</dbReference>
<reference evidence="2" key="1">
    <citation type="submission" date="2021-04" db="EMBL/GenBank/DDBJ databases">
        <title>Genome based classification of Actinospica acidithermotolerans sp. nov., an actinobacterium isolated from an Indonesian hot spring.</title>
        <authorList>
            <person name="Kusuma A.B."/>
            <person name="Putra K.E."/>
            <person name="Nafisah S."/>
            <person name="Loh J."/>
            <person name="Nouioui I."/>
            <person name="Goodfellow M."/>
        </authorList>
    </citation>
    <scope>NUCLEOTIDE SEQUENCE</scope>
    <source>
        <strain evidence="2">DSM 45618</strain>
    </source>
</reference>
<dbReference type="EMBL" id="JAGSXH010000247">
    <property type="protein sequence ID" value="MBS2966989.1"/>
    <property type="molecule type" value="Genomic_DNA"/>
</dbReference>